<evidence type="ECO:0000313" key="14">
    <source>
        <dbReference type="Proteomes" id="UP000290218"/>
    </source>
</evidence>
<keyword evidence="10" id="KW-0998">Cell outer membrane</keyword>
<evidence type="ECO:0000313" key="13">
    <source>
        <dbReference type="EMBL" id="RXK55901.1"/>
    </source>
</evidence>
<evidence type="ECO:0000256" key="1">
    <source>
        <dbReference type="ARBA" id="ARBA00004571"/>
    </source>
</evidence>
<protein>
    <recommendedName>
        <fullName evidence="12">TonB-dependent receptor plug domain-containing protein</fullName>
    </recommendedName>
</protein>
<keyword evidence="2" id="KW-0813">Transport</keyword>
<evidence type="ECO:0000256" key="2">
    <source>
        <dbReference type="ARBA" id="ARBA00022448"/>
    </source>
</evidence>
<evidence type="ECO:0000259" key="12">
    <source>
        <dbReference type="Pfam" id="PF07715"/>
    </source>
</evidence>
<dbReference type="Pfam" id="PF07715">
    <property type="entry name" value="Plug"/>
    <property type="match status" value="1"/>
</dbReference>
<dbReference type="AlphaFoldDB" id="A0A4Q1CAJ8"/>
<sequence>MLRDHASSRRFLRASFLLPFAAALAGWPDLVGQTSRPASSPASPAPGEEVVQLSPFTVTADGSDSYTALNTNSVTRFRSELAKLPVSADVFTEKFMEDIAALSIEDMVVEYGTGTGIGGANPSGTAEANRPGDRAANVNIKIRGLDSGQMRVNSFGAGGIDDTFAVERVDVVRGPQSLLNGGVGGGGVTNSVTKRARFESRLARFQIRTDDNGSLRGVADYGFGTKRFAIRLAALNEDMRYSRTLLSTRSEGYYGQIAVLATPATTLRVEAAMKKSDTVNSSTGTTLNAPAATINGVRLPADPRNGQRLRLLIAQGQVSDILGGNVTWDNADSFRGVYFGQDRDNVRYEGSVEHRFGSWGTLELAAMMDLSSMDRGETNDFTNLVAPLRNNNPHNAWAIGYTPANTHESFRRRGYRGNFVAEFELFDGKAKTQAILGAQYETVYNRRRQQTYFLADASGAIIVNQAQINNANVGRTIIPVQWFALTDGPQATMPFPRRAPEIALANGQKYILAERVFLGELPQTQNNPLGVRGTGSFWDQYNYTDSYFAAFSTDWFGDRFTSLLGYRRNNVENKRYERTDFKRSVNNPGSINLGFNFKLNESLRPYYGYSNAYNPPDIVQFGPDGEVTRTSKSVGHELGVKFTPPSGWFSGSFSLYSVDSQDEQVSIPTDVRQDVNPPGINGENQPTQNWINVDRTSRGAELILTAKPARNWDSRLTLSYTDGTVGSDKSYPIFYNDQFHTNGSGGVTYSDGSPLLVTLDPSQQANATAPRTQLTIAMMNDPANPYFAVLDPDSGRITNAAALRLNTTNAAGATVGTGRTGLSLSAHQLRFTDPNGNGGVLVVAKAGEPTSGYAQYSANLSNSYRFAEGPLRGLTVGGSALFRAGDRTYAYTQVIRDAAGVATGTERRMLSLGDSFRVNAFVSYRIKLGKRYEWVTQLNVSNVLDDHGIVILPNENTGDPRTARYLTEPRSWAWTNTLSF</sequence>
<evidence type="ECO:0000256" key="10">
    <source>
        <dbReference type="ARBA" id="ARBA00023237"/>
    </source>
</evidence>
<keyword evidence="5" id="KW-0812">Transmembrane</keyword>
<evidence type="ECO:0000256" key="8">
    <source>
        <dbReference type="ARBA" id="ARBA00023065"/>
    </source>
</evidence>
<dbReference type="PANTHER" id="PTHR32552:SF68">
    <property type="entry name" value="FERRICHROME OUTER MEMBRANE TRANSPORTER_PHAGE RECEPTOR"/>
    <property type="match status" value="1"/>
</dbReference>
<dbReference type="InterPro" id="IPR036942">
    <property type="entry name" value="Beta-barrel_TonB_sf"/>
</dbReference>
<proteinExistence type="predicted"/>
<dbReference type="Gene3D" id="2.170.130.10">
    <property type="entry name" value="TonB-dependent receptor, plug domain"/>
    <property type="match status" value="1"/>
</dbReference>
<gene>
    <name evidence="13" type="ORF">ESB00_08480</name>
</gene>
<evidence type="ECO:0000256" key="11">
    <source>
        <dbReference type="SAM" id="SignalP"/>
    </source>
</evidence>
<dbReference type="InterPro" id="IPR039426">
    <property type="entry name" value="TonB-dep_rcpt-like"/>
</dbReference>
<feature type="chain" id="PRO_5020232464" description="TonB-dependent receptor plug domain-containing protein" evidence="11">
    <location>
        <begin position="26"/>
        <end position="980"/>
    </location>
</feature>
<keyword evidence="9" id="KW-0472">Membrane</keyword>
<keyword evidence="3" id="KW-1134">Transmembrane beta strand</keyword>
<keyword evidence="14" id="KW-1185">Reference proteome</keyword>
<evidence type="ECO:0000256" key="6">
    <source>
        <dbReference type="ARBA" id="ARBA00022729"/>
    </source>
</evidence>
<dbReference type="Gene3D" id="2.40.170.20">
    <property type="entry name" value="TonB-dependent receptor, beta-barrel domain"/>
    <property type="match status" value="1"/>
</dbReference>
<dbReference type="GO" id="GO:0009279">
    <property type="term" value="C:cell outer membrane"/>
    <property type="evidence" value="ECO:0007669"/>
    <property type="project" value="UniProtKB-SubCell"/>
</dbReference>
<organism evidence="13 14">
    <name type="scientific">Oleiharenicola lentus</name>
    <dbReference type="NCBI Taxonomy" id="2508720"/>
    <lineage>
        <taxon>Bacteria</taxon>
        <taxon>Pseudomonadati</taxon>
        <taxon>Verrucomicrobiota</taxon>
        <taxon>Opitutia</taxon>
        <taxon>Opitutales</taxon>
        <taxon>Opitutaceae</taxon>
        <taxon>Oleiharenicola</taxon>
    </lineage>
</organism>
<dbReference type="RefSeq" id="WP_129047267.1">
    <property type="nucleotide sequence ID" value="NZ_SDHX01000001.1"/>
</dbReference>
<feature type="signal peptide" evidence="11">
    <location>
        <begin position="1"/>
        <end position="25"/>
    </location>
</feature>
<evidence type="ECO:0000256" key="3">
    <source>
        <dbReference type="ARBA" id="ARBA00022452"/>
    </source>
</evidence>
<dbReference type="InterPro" id="IPR037066">
    <property type="entry name" value="Plug_dom_sf"/>
</dbReference>
<comment type="subcellular location">
    <subcellularLocation>
        <location evidence="1">Cell outer membrane</location>
        <topology evidence="1">Multi-pass membrane protein</topology>
    </subcellularLocation>
</comment>
<name>A0A4Q1CAJ8_9BACT</name>
<dbReference type="OrthoDB" id="9775095at2"/>
<reference evidence="13 14" key="1">
    <citation type="submission" date="2019-01" db="EMBL/GenBank/DDBJ databases">
        <title>Lacunisphaera sp. strain TWA-58.</title>
        <authorList>
            <person name="Chen W.-M."/>
        </authorList>
    </citation>
    <scope>NUCLEOTIDE SEQUENCE [LARGE SCALE GENOMIC DNA]</scope>
    <source>
        <strain evidence="13 14">TWA-58</strain>
    </source>
</reference>
<comment type="caution">
    <text evidence="13">The sequence shown here is derived from an EMBL/GenBank/DDBJ whole genome shotgun (WGS) entry which is preliminary data.</text>
</comment>
<dbReference type="SUPFAM" id="SSF56935">
    <property type="entry name" value="Porins"/>
    <property type="match status" value="1"/>
</dbReference>
<dbReference type="EMBL" id="SDHX01000001">
    <property type="protein sequence ID" value="RXK55901.1"/>
    <property type="molecule type" value="Genomic_DNA"/>
</dbReference>
<keyword evidence="6 11" id="KW-0732">Signal</keyword>
<dbReference type="InterPro" id="IPR012910">
    <property type="entry name" value="Plug_dom"/>
</dbReference>
<keyword evidence="8" id="KW-0406">Ion transport</keyword>
<evidence type="ECO:0000256" key="5">
    <source>
        <dbReference type="ARBA" id="ARBA00022692"/>
    </source>
</evidence>
<dbReference type="Proteomes" id="UP000290218">
    <property type="component" value="Unassembled WGS sequence"/>
</dbReference>
<feature type="domain" description="TonB-dependent receptor plug" evidence="12">
    <location>
        <begin position="82"/>
        <end position="188"/>
    </location>
</feature>
<dbReference type="PANTHER" id="PTHR32552">
    <property type="entry name" value="FERRICHROME IRON RECEPTOR-RELATED"/>
    <property type="match status" value="1"/>
</dbReference>
<accession>A0A4Q1CAJ8</accession>
<evidence type="ECO:0000256" key="7">
    <source>
        <dbReference type="ARBA" id="ARBA00023004"/>
    </source>
</evidence>
<keyword evidence="7" id="KW-0408">Iron</keyword>
<keyword evidence="4" id="KW-0410">Iron transport</keyword>
<evidence type="ECO:0000256" key="9">
    <source>
        <dbReference type="ARBA" id="ARBA00023136"/>
    </source>
</evidence>
<evidence type="ECO:0000256" key="4">
    <source>
        <dbReference type="ARBA" id="ARBA00022496"/>
    </source>
</evidence>
<dbReference type="GO" id="GO:0015344">
    <property type="term" value="F:siderophore uptake transmembrane transporter activity"/>
    <property type="evidence" value="ECO:0007669"/>
    <property type="project" value="TreeGrafter"/>
</dbReference>